<feature type="region of interest" description="Disordered" evidence="1">
    <location>
        <begin position="1"/>
        <end position="152"/>
    </location>
</feature>
<sequence length="742" mass="80445">MTPAPAPAPAPAPNGHTAQPATPTPNTTPPTQQPGQNDNTRPTATPASATRDNTPPGGVTDPTRAEQDALENSVPRDENGDPTRPPDPADGPWVQNINGSGPDTPGRNNNCVDTALSTVDTYAGNPTAAGARTPDPDTNGNPSDRGERGGRDRIENTLGARFSDLGNGRDAFNRLENTLRNSGHGSQAVIITQDTNGRAHAWNAVNHNGKITYIDAQTGRTSPNPLHSGNNGVFAIPLDANRQPITPGTGDRSRPDSDRSDRRAPGTDGNADRRAPEAPAGTDPGSDPNGSDTSDAKDATPKNGGQQPYTGPHDRGVSDTAQQGRDVTRDGPGSDTSRTLDSEGTHSREYGLEPDARQRELRSNQDVHRVELDRVHDNLDRWAGSGHLASVLQATAGASSHPDDPNRPRSFTRSQLTERLPGFGQLSRGEQQAVVASLARLSLSSHRQHGVGSNPEHIKEPYRQPGEPDPGPKTPDRNAKKATGSLGAKLHQKFGNNFVKQLIKDRAKEGDELSQKQAATARRHGPDFSDKNFAVLELQGPPPGDDVIYVVDSSVPANEAGVTPRHSEKHLLEWLKRADPDGTKYTPLGLYTEREPCGEGQGHAKCSDTLQDQQLGKIPINYSATYRTDPQGPIDRDAVTDQRDDQLESWSDRPVQEVRDELERRLREKYVPHSKKLPEKLNAVNNMSESQAREALATAITNEYKKIRDETRTHKEQAMVAEMTRHVDVLRRTWDKVLPQLI</sequence>
<evidence type="ECO:0000313" key="4">
    <source>
        <dbReference type="Proteomes" id="UP000095759"/>
    </source>
</evidence>
<evidence type="ECO:0000313" key="3">
    <source>
        <dbReference type="EMBL" id="OEJ28302.1"/>
    </source>
</evidence>
<organism evidence="3 4">
    <name type="scientific">Streptomyces agglomeratus</name>
    <dbReference type="NCBI Taxonomy" id="285458"/>
    <lineage>
        <taxon>Bacteria</taxon>
        <taxon>Bacillati</taxon>
        <taxon>Actinomycetota</taxon>
        <taxon>Actinomycetes</taxon>
        <taxon>Kitasatosporales</taxon>
        <taxon>Streptomycetaceae</taxon>
        <taxon>Streptomyces</taxon>
    </lineage>
</organism>
<feature type="region of interest" description="Disordered" evidence="1">
    <location>
        <begin position="216"/>
        <end position="367"/>
    </location>
</feature>
<feature type="compositionally biased region" description="Basic and acidic residues" evidence="1">
    <location>
        <begin position="634"/>
        <end position="646"/>
    </location>
</feature>
<feature type="compositionally biased region" description="Basic and acidic residues" evidence="1">
    <location>
        <begin position="338"/>
        <end position="367"/>
    </location>
</feature>
<dbReference type="Pfam" id="PF15644">
    <property type="entry name" value="Gln_amidase"/>
    <property type="match status" value="1"/>
</dbReference>
<dbReference type="AlphaFoldDB" id="A0A1E5PFI9"/>
<gene>
    <name evidence="3" type="ORF">AS594_31280</name>
</gene>
<protein>
    <recommendedName>
        <fullName evidence="2">Tox-PL domain-containing protein</fullName>
    </recommendedName>
</protein>
<feature type="region of interest" description="Disordered" evidence="1">
    <location>
        <begin position="445"/>
        <end position="491"/>
    </location>
</feature>
<reference evidence="3 4" key="1">
    <citation type="submission" date="2016-08" db="EMBL/GenBank/DDBJ databases">
        <title>Complete genome sequence of Streptomyces agglomeratus strain 6-3-2, a novel anti-MRSA actinomycete isolated from Wuli of Tebit, China.</title>
        <authorList>
            <person name="Chen X."/>
        </authorList>
    </citation>
    <scope>NUCLEOTIDE SEQUENCE [LARGE SCALE GENOMIC DNA]</scope>
    <source>
        <strain evidence="3 4">6-3-2</strain>
    </source>
</reference>
<feature type="compositionally biased region" description="Polar residues" evidence="1">
    <location>
        <begin position="95"/>
        <end position="120"/>
    </location>
</feature>
<feature type="compositionally biased region" description="Basic and acidic residues" evidence="1">
    <location>
        <begin position="251"/>
        <end position="276"/>
    </location>
</feature>
<accession>A0A1E5PFI9</accession>
<dbReference type="Proteomes" id="UP000095759">
    <property type="component" value="Unassembled WGS sequence"/>
</dbReference>
<feature type="compositionally biased region" description="Polar residues" evidence="1">
    <location>
        <begin position="218"/>
        <end position="231"/>
    </location>
</feature>
<feature type="region of interest" description="Disordered" evidence="1">
    <location>
        <begin position="624"/>
        <end position="646"/>
    </location>
</feature>
<comment type="caution">
    <text evidence="3">The sequence shown here is derived from an EMBL/GenBank/DDBJ whole genome shotgun (WGS) entry which is preliminary data.</text>
</comment>
<evidence type="ECO:0000256" key="1">
    <source>
        <dbReference type="SAM" id="MobiDB-lite"/>
    </source>
</evidence>
<proteinExistence type="predicted"/>
<dbReference type="EMBL" id="MEHJ01000001">
    <property type="protein sequence ID" value="OEJ28302.1"/>
    <property type="molecule type" value="Genomic_DNA"/>
</dbReference>
<feature type="compositionally biased region" description="Low complexity" evidence="1">
    <location>
        <begin position="33"/>
        <end position="51"/>
    </location>
</feature>
<feature type="domain" description="Tox-PL" evidence="2">
    <location>
        <begin position="109"/>
        <end position="219"/>
    </location>
</feature>
<feature type="region of interest" description="Disordered" evidence="1">
    <location>
        <begin position="393"/>
        <end position="413"/>
    </location>
</feature>
<name>A0A1E5PFI9_9ACTN</name>
<feature type="compositionally biased region" description="Pro residues" evidence="1">
    <location>
        <begin position="22"/>
        <end position="32"/>
    </location>
</feature>
<feature type="compositionally biased region" description="Pro residues" evidence="1">
    <location>
        <begin position="1"/>
        <end position="12"/>
    </location>
</feature>
<keyword evidence="4" id="KW-1185">Reference proteome</keyword>
<dbReference type="STRING" id="285458.BGM19_05455"/>
<evidence type="ECO:0000259" key="2">
    <source>
        <dbReference type="Pfam" id="PF15644"/>
    </source>
</evidence>
<dbReference type="InterPro" id="IPR028908">
    <property type="entry name" value="Tox-PL_dom"/>
</dbReference>